<evidence type="ECO:0000313" key="3">
    <source>
        <dbReference type="Proteomes" id="UP000673447"/>
    </source>
</evidence>
<accession>A0A941ASM4</accession>
<keyword evidence="1" id="KW-0732">Signal</keyword>
<proteinExistence type="predicted"/>
<name>A0A941ASM4_9GAMM</name>
<dbReference type="EMBL" id="JAGKTC010000001">
    <property type="protein sequence ID" value="MBP3983237.1"/>
    <property type="molecule type" value="Genomic_DNA"/>
</dbReference>
<reference evidence="2" key="1">
    <citation type="journal article" date="2016" name="Int. J. Syst. Evol. Microbiol.">
        <title>Pseudoxanthomonas helianthi sp. nov., isolated from roots of Jerusalem artichoke (Helianthus tuberosus).</title>
        <authorList>
            <person name="Kittiwongwattana C."/>
            <person name="Thawai C."/>
        </authorList>
    </citation>
    <scope>NUCLEOTIDE SEQUENCE</scope>
    <source>
        <strain evidence="2">110414</strain>
    </source>
</reference>
<evidence type="ECO:0000256" key="1">
    <source>
        <dbReference type="SAM" id="SignalP"/>
    </source>
</evidence>
<gene>
    <name evidence="2" type="ORF">J5837_02275</name>
</gene>
<feature type="signal peptide" evidence="1">
    <location>
        <begin position="1"/>
        <end position="23"/>
    </location>
</feature>
<sequence length="148" mass="15699">MRRILVRVMFPCLLLALASATSAQQLRIESKGQAAEGAEQDAKLAVALSETLGLPKNGKAQVVLFRTPKSPGDDISLSGDGKPLGELPAGHYLPVSSTAGTHVFGTDTTALTLNVDAGKTYFVQVARDRTGRPHLLRSTATSFQRVVK</sequence>
<comment type="caution">
    <text evidence="2">The sequence shown here is derived from an EMBL/GenBank/DDBJ whole genome shotgun (WGS) entry which is preliminary data.</text>
</comment>
<dbReference type="Proteomes" id="UP000673447">
    <property type="component" value="Unassembled WGS sequence"/>
</dbReference>
<reference evidence="2" key="2">
    <citation type="submission" date="2021-03" db="EMBL/GenBank/DDBJ databases">
        <authorList>
            <person name="Cao W."/>
        </authorList>
    </citation>
    <scope>NUCLEOTIDE SEQUENCE</scope>
    <source>
        <strain evidence="2">110414</strain>
    </source>
</reference>
<protein>
    <submittedName>
        <fullName evidence="2">Uncharacterized protein</fullName>
    </submittedName>
</protein>
<keyword evidence="3" id="KW-1185">Reference proteome</keyword>
<organism evidence="2 3">
    <name type="scientific">Pseudoxanthomonas helianthi</name>
    <dbReference type="NCBI Taxonomy" id="1453541"/>
    <lineage>
        <taxon>Bacteria</taxon>
        <taxon>Pseudomonadati</taxon>
        <taxon>Pseudomonadota</taxon>
        <taxon>Gammaproteobacteria</taxon>
        <taxon>Lysobacterales</taxon>
        <taxon>Lysobacteraceae</taxon>
        <taxon>Pseudoxanthomonas</taxon>
    </lineage>
</organism>
<dbReference type="RefSeq" id="WP_210535096.1">
    <property type="nucleotide sequence ID" value="NZ_JAGKTC010000001.1"/>
</dbReference>
<feature type="chain" id="PRO_5037552615" evidence="1">
    <location>
        <begin position="24"/>
        <end position="148"/>
    </location>
</feature>
<evidence type="ECO:0000313" key="2">
    <source>
        <dbReference type="EMBL" id="MBP3983237.1"/>
    </source>
</evidence>
<dbReference type="AlphaFoldDB" id="A0A941ASM4"/>